<organism evidence="1 2">
    <name type="scientific">Spirosoma foliorum</name>
    <dbReference type="NCBI Taxonomy" id="2710596"/>
    <lineage>
        <taxon>Bacteria</taxon>
        <taxon>Pseudomonadati</taxon>
        <taxon>Bacteroidota</taxon>
        <taxon>Cytophagia</taxon>
        <taxon>Cytophagales</taxon>
        <taxon>Cytophagaceae</taxon>
        <taxon>Spirosoma</taxon>
    </lineage>
</organism>
<protein>
    <submittedName>
        <fullName evidence="1">Uncharacterized protein</fullName>
    </submittedName>
</protein>
<keyword evidence="2" id="KW-1185">Reference proteome</keyword>
<dbReference type="AlphaFoldDB" id="A0A7G5H6H5"/>
<dbReference type="EMBL" id="CP059732">
    <property type="protein sequence ID" value="QMW06717.1"/>
    <property type="molecule type" value="Genomic_DNA"/>
</dbReference>
<dbReference type="Proteomes" id="UP000515369">
    <property type="component" value="Chromosome"/>
</dbReference>
<dbReference type="KEGG" id="sfol:H3H32_18395"/>
<evidence type="ECO:0000313" key="2">
    <source>
        <dbReference type="Proteomes" id="UP000515369"/>
    </source>
</evidence>
<gene>
    <name evidence="1" type="ORF">H3H32_18395</name>
</gene>
<proteinExistence type="predicted"/>
<name>A0A7G5H6H5_9BACT</name>
<dbReference type="RefSeq" id="WP_182464111.1">
    <property type="nucleotide sequence ID" value="NZ_CP059732.1"/>
</dbReference>
<sequence>MMMVIFLAISPTGEYRSLAYGAPNIEMCFEALTMLPNKGWQLIHIELIDDGQHTLLPIDAFDGRPLKKPLEKLRQEWELILA</sequence>
<accession>A0A7G5H6H5</accession>
<reference evidence="1 2" key="1">
    <citation type="submission" date="2020-07" db="EMBL/GenBank/DDBJ databases">
        <title>Spirosoma foliorum sp. nov., isolated from the leaves on the Nejang mountain Korea, Republic of.</title>
        <authorList>
            <person name="Ho H."/>
            <person name="Lee Y.-J."/>
            <person name="Nurcahyanto D.-A."/>
            <person name="Kim S.-G."/>
        </authorList>
    </citation>
    <scope>NUCLEOTIDE SEQUENCE [LARGE SCALE GENOMIC DNA]</scope>
    <source>
        <strain evidence="1 2">PL0136</strain>
    </source>
</reference>
<evidence type="ECO:0000313" key="1">
    <source>
        <dbReference type="EMBL" id="QMW06717.1"/>
    </source>
</evidence>